<protein>
    <submittedName>
        <fullName evidence="2">ABC transporter substrate-binding protein</fullName>
    </submittedName>
</protein>
<feature type="domain" description="Fe/B12 periplasmic-binding" evidence="1">
    <location>
        <begin position="29"/>
        <end position="289"/>
    </location>
</feature>
<dbReference type="KEGG" id="pez:HWQ56_15460"/>
<dbReference type="Gene3D" id="1.20.58.2180">
    <property type="match status" value="1"/>
</dbReference>
<dbReference type="PROSITE" id="PS50983">
    <property type="entry name" value="FE_B12_PBP"/>
    <property type="match status" value="1"/>
</dbReference>
<dbReference type="PANTHER" id="PTHR30535:SF34">
    <property type="entry name" value="MOLYBDATE-BINDING PROTEIN MOLA"/>
    <property type="match status" value="1"/>
</dbReference>
<gene>
    <name evidence="2" type="ORF">HWQ56_15460</name>
</gene>
<reference evidence="2 3" key="1">
    <citation type="submission" date="2020-06" db="EMBL/GenBank/DDBJ databases">
        <title>Pseudomonas eucalypticola sp. nov., an endophyte of Eucalyptus dunnii leaves with biocontrol ability of eucalyptus leaf blight.</title>
        <authorList>
            <person name="Liu Y."/>
            <person name="Song Z."/>
            <person name="Zeng H."/>
            <person name="Lu M."/>
            <person name="Wang X."/>
            <person name="Lian X."/>
            <person name="Zhang Q."/>
        </authorList>
    </citation>
    <scope>NUCLEOTIDE SEQUENCE [LARGE SCALE GENOMIC DNA]</scope>
    <source>
        <strain evidence="2 3">NP-1</strain>
    </source>
</reference>
<dbReference type="PANTHER" id="PTHR30535">
    <property type="entry name" value="VITAMIN B12-BINDING PROTEIN"/>
    <property type="match status" value="1"/>
</dbReference>
<dbReference type="SUPFAM" id="SSF53807">
    <property type="entry name" value="Helical backbone' metal receptor"/>
    <property type="match status" value="1"/>
</dbReference>
<evidence type="ECO:0000313" key="3">
    <source>
        <dbReference type="Proteomes" id="UP000509568"/>
    </source>
</evidence>
<proteinExistence type="predicted"/>
<name>A0A7D5H7J2_9PSED</name>
<dbReference type="Gene3D" id="3.40.50.1980">
    <property type="entry name" value="Nitrogenase molybdenum iron protein domain"/>
    <property type="match status" value="2"/>
</dbReference>
<dbReference type="InterPro" id="IPR050902">
    <property type="entry name" value="ABC_Transporter_SBP"/>
</dbReference>
<dbReference type="AlphaFoldDB" id="A0A7D5H7J2"/>
<dbReference type="Pfam" id="PF01497">
    <property type="entry name" value="Peripla_BP_2"/>
    <property type="match status" value="1"/>
</dbReference>
<organism evidence="2 3">
    <name type="scientific">Pseudomonas eucalypticola</name>
    <dbReference type="NCBI Taxonomy" id="2599595"/>
    <lineage>
        <taxon>Bacteria</taxon>
        <taxon>Pseudomonadati</taxon>
        <taxon>Pseudomonadota</taxon>
        <taxon>Gammaproteobacteria</taxon>
        <taxon>Pseudomonadales</taxon>
        <taxon>Pseudomonadaceae</taxon>
        <taxon>Pseudomonas</taxon>
    </lineage>
</organism>
<evidence type="ECO:0000313" key="2">
    <source>
        <dbReference type="EMBL" id="QKZ07702.1"/>
    </source>
</evidence>
<sequence>MGLVSATALAGQVVDDKGRTVTVPDHPRHIADAWFAHHALLMTLGAGDRIVATVNHAGRQPWMFAVQPSLNQALTVDGTAFNVESLLAAKVDLVFASTGDRHALAYEQAGIPVVYMGFDDLPGLKRSLLTSAQALGSPQALARAQAYDRYLDQKVETITQRLRALPAQQRPRVLHIASLKPLKVDGAGTLIDDWIGLAGGRNAAAGLKGNLQVVNAEQILAWQPDVILLAADAGSLDQVPLLRQVPAVVNGHVLRNPAGVFPWDRYGTEIALQLPWAAKALHPDLFQDVQMGPLTQAFYQRFFDYPLTAAQATRILAGEKP</sequence>
<accession>A0A7D5H7J2</accession>
<dbReference type="EMBL" id="CP056030">
    <property type="protein sequence ID" value="QKZ07702.1"/>
    <property type="molecule type" value="Genomic_DNA"/>
</dbReference>
<evidence type="ECO:0000259" key="1">
    <source>
        <dbReference type="PROSITE" id="PS50983"/>
    </source>
</evidence>
<dbReference type="InterPro" id="IPR002491">
    <property type="entry name" value="ABC_transptr_periplasmic_BD"/>
</dbReference>
<dbReference type="Proteomes" id="UP000509568">
    <property type="component" value="Chromosome"/>
</dbReference>
<keyword evidence="3" id="KW-1185">Reference proteome</keyword>